<keyword evidence="1" id="KW-0808">Transferase</keyword>
<sequence length="176" mass="19118">MAQVFRARDRLLDRPVAIKVLFPELSVDRAFVERFRREAQAAANLSHPNIVPVFDWGEDGGTYFIVMEFVDGQPLSAVLRASGPLPPTRVAEIGTHVAAALAYAHRHGVVHRDVKPGNVLITDDGQVKVTDFGIARAVNTEESLTQTGAVMGTATYFSPEQAEGVGVDSRSDIYSL</sequence>
<evidence type="ECO:0000256" key="1">
    <source>
        <dbReference type="ARBA" id="ARBA00022679"/>
    </source>
</evidence>
<dbReference type="GO" id="GO:0004674">
    <property type="term" value="F:protein serine/threonine kinase activity"/>
    <property type="evidence" value="ECO:0007669"/>
    <property type="project" value="UniProtKB-KW"/>
</dbReference>
<keyword evidence="3 6" id="KW-0418">Kinase</keyword>
<dbReference type="Gene3D" id="3.30.200.20">
    <property type="entry name" value="Phosphorylase Kinase, domain 1"/>
    <property type="match status" value="1"/>
</dbReference>
<accession>T0Z4X7</accession>
<dbReference type="PANTHER" id="PTHR43289:SF6">
    <property type="entry name" value="SERINE_THREONINE-PROTEIN KINASE NEKL-3"/>
    <property type="match status" value="1"/>
</dbReference>
<reference evidence="6" key="1">
    <citation type="submission" date="2013-08" db="EMBL/GenBank/DDBJ databases">
        <authorList>
            <person name="Mendez C."/>
            <person name="Richter M."/>
            <person name="Ferrer M."/>
            <person name="Sanchez J."/>
        </authorList>
    </citation>
    <scope>NUCLEOTIDE SEQUENCE</scope>
</reference>
<feature type="domain" description="Protein kinase" evidence="5">
    <location>
        <begin position="1"/>
        <end position="176"/>
    </location>
</feature>
<comment type="caution">
    <text evidence="6">The sequence shown here is derived from an EMBL/GenBank/DDBJ whole genome shotgun (WGS) entry which is preliminary data.</text>
</comment>
<dbReference type="InterPro" id="IPR000719">
    <property type="entry name" value="Prot_kinase_dom"/>
</dbReference>
<feature type="non-terminal residue" evidence="6">
    <location>
        <position position="176"/>
    </location>
</feature>
<evidence type="ECO:0000259" key="5">
    <source>
        <dbReference type="PROSITE" id="PS50011"/>
    </source>
</evidence>
<evidence type="ECO:0000256" key="2">
    <source>
        <dbReference type="ARBA" id="ARBA00022741"/>
    </source>
</evidence>
<reference evidence="6" key="2">
    <citation type="journal article" date="2014" name="ISME J.">
        <title>Microbial stratification in low pH oxic and suboxic macroscopic growths along an acid mine drainage.</title>
        <authorList>
            <person name="Mendez-Garcia C."/>
            <person name="Mesa V."/>
            <person name="Sprenger R.R."/>
            <person name="Richter M."/>
            <person name="Diez M.S."/>
            <person name="Solano J."/>
            <person name="Bargiela R."/>
            <person name="Golyshina O.V."/>
            <person name="Manteca A."/>
            <person name="Ramos J.L."/>
            <person name="Gallego J.R."/>
            <person name="Llorente I."/>
            <person name="Martins Dos Santos V.A."/>
            <person name="Jensen O.N."/>
            <person name="Pelaez A.I."/>
            <person name="Sanchez J."/>
            <person name="Ferrer M."/>
        </authorList>
    </citation>
    <scope>NUCLEOTIDE SEQUENCE</scope>
</reference>
<evidence type="ECO:0000256" key="3">
    <source>
        <dbReference type="ARBA" id="ARBA00022777"/>
    </source>
</evidence>
<proteinExistence type="predicted"/>
<dbReference type="Pfam" id="PF00069">
    <property type="entry name" value="Pkinase"/>
    <property type="match status" value="1"/>
</dbReference>
<dbReference type="SMART" id="SM00220">
    <property type="entry name" value="S_TKc"/>
    <property type="match status" value="1"/>
</dbReference>
<evidence type="ECO:0000313" key="6">
    <source>
        <dbReference type="EMBL" id="EQD43081.1"/>
    </source>
</evidence>
<dbReference type="Gene3D" id="1.10.510.10">
    <property type="entry name" value="Transferase(Phosphotransferase) domain 1"/>
    <property type="match status" value="1"/>
</dbReference>
<keyword evidence="4" id="KW-0067">ATP-binding</keyword>
<dbReference type="PROSITE" id="PS00108">
    <property type="entry name" value="PROTEIN_KINASE_ST"/>
    <property type="match status" value="1"/>
</dbReference>
<organism evidence="6">
    <name type="scientific">mine drainage metagenome</name>
    <dbReference type="NCBI Taxonomy" id="410659"/>
    <lineage>
        <taxon>unclassified sequences</taxon>
        <taxon>metagenomes</taxon>
        <taxon>ecological metagenomes</taxon>
    </lineage>
</organism>
<name>T0Z4X7_9ZZZZ</name>
<dbReference type="EMBL" id="AUZY01009205">
    <property type="protein sequence ID" value="EQD43081.1"/>
    <property type="molecule type" value="Genomic_DNA"/>
</dbReference>
<protein>
    <submittedName>
        <fullName evidence="6">Serine/threonine protein kinase with PASTA sensor(S)</fullName>
    </submittedName>
</protein>
<dbReference type="PROSITE" id="PS50011">
    <property type="entry name" value="PROTEIN_KINASE_DOM"/>
    <property type="match status" value="1"/>
</dbReference>
<keyword evidence="2" id="KW-0547">Nucleotide-binding</keyword>
<evidence type="ECO:0000256" key="4">
    <source>
        <dbReference type="ARBA" id="ARBA00022840"/>
    </source>
</evidence>
<dbReference type="InterPro" id="IPR008271">
    <property type="entry name" value="Ser/Thr_kinase_AS"/>
</dbReference>
<gene>
    <name evidence="6" type="ORF">B1B_13963</name>
</gene>
<dbReference type="CDD" id="cd14014">
    <property type="entry name" value="STKc_PknB_like"/>
    <property type="match status" value="1"/>
</dbReference>
<keyword evidence="6" id="KW-0723">Serine/threonine-protein kinase</keyword>
<dbReference type="InterPro" id="IPR011009">
    <property type="entry name" value="Kinase-like_dom_sf"/>
</dbReference>
<dbReference type="SUPFAM" id="SSF56112">
    <property type="entry name" value="Protein kinase-like (PK-like)"/>
    <property type="match status" value="1"/>
</dbReference>
<dbReference type="PANTHER" id="PTHR43289">
    <property type="entry name" value="MITOGEN-ACTIVATED PROTEIN KINASE KINASE KINASE 20-RELATED"/>
    <property type="match status" value="1"/>
</dbReference>
<dbReference type="AlphaFoldDB" id="T0Z4X7"/>
<dbReference type="GO" id="GO:0005524">
    <property type="term" value="F:ATP binding"/>
    <property type="evidence" value="ECO:0007669"/>
    <property type="project" value="UniProtKB-KW"/>
</dbReference>